<comment type="similarity">
    <text evidence="1">Belongs to the UPF0047 family.</text>
</comment>
<evidence type="ECO:0000313" key="3">
    <source>
        <dbReference type="Proteomes" id="UP000177230"/>
    </source>
</evidence>
<evidence type="ECO:0008006" key="4">
    <source>
        <dbReference type="Google" id="ProtNLM"/>
    </source>
</evidence>
<organism evidence="2 3">
    <name type="scientific">Candidatus Edwardsbacteria bacterium GWF2_54_11</name>
    <dbReference type="NCBI Taxonomy" id="1817851"/>
    <lineage>
        <taxon>Bacteria</taxon>
        <taxon>Candidatus Edwardsiibacteriota</taxon>
    </lineage>
</organism>
<dbReference type="AlphaFoldDB" id="A0A1F5RHI6"/>
<dbReference type="Pfam" id="PF01894">
    <property type="entry name" value="YjbQ"/>
    <property type="match status" value="1"/>
</dbReference>
<dbReference type="Proteomes" id="UP000177230">
    <property type="component" value="Unassembled WGS sequence"/>
</dbReference>
<dbReference type="PIRSF" id="PIRSF004681">
    <property type="entry name" value="UCP004681"/>
    <property type="match status" value="1"/>
</dbReference>
<comment type="caution">
    <text evidence="2">The sequence shown here is derived from an EMBL/GenBank/DDBJ whole genome shotgun (WGS) entry which is preliminary data.</text>
</comment>
<reference evidence="2 3" key="1">
    <citation type="journal article" date="2016" name="Nat. Commun.">
        <title>Thousands of microbial genomes shed light on interconnected biogeochemical processes in an aquifer system.</title>
        <authorList>
            <person name="Anantharaman K."/>
            <person name="Brown C.T."/>
            <person name="Hug L.A."/>
            <person name="Sharon I."/>
            <person name="Castelle C.J."/>
            <person name="Probst A.J."/>
            <person name="Thomas B.C."/>
            <person name="Singh A."/>
            <person name="Wilkins M.J."/>
            <person name="Karaoz U."/>
            <person name="Brodie E.L."/>
            <person name="Williams K.H."/>
            <person name="Hubbard S.S."/>
            <person name="Banfield J.F."/>
        </authorList>
    </citation>
    <scope>NUCLEOTIDE SEQUENCE [LARGE SCALE GENOMIC DNA]</scope>
</reference>
<gene>
    <name evidence="2" type="ORF">A2024_06545</name>
</gene>
<dbReference type="NCBIfam" id="TIGR00149">
    <property type="entry name" value="TIGR00149_YjbQ"/>
    <property type="match status" value="1"/>
</dbReference>
<accession>A0A1F5RHI6</accession>
<dbReference type="Gene3D" id="2.60.120.460">
    <property type="entry name" value="YjbQ-like"/>
    <property type="match status" value="1"/>
</dbReference>
<sequence>MDSFQISTAYRSQFIDITSQVQRLVSDIKITEGRCHIWVPHTTAGLTVNENADPSVVEDILRQLDRMVPWENHYRHGEGNSAAHIKSSLLGCQLTVMIKGGHLQLGTWQGIYFCEFDGPRQRQVWVEICPKS</sequence>
<dbReference type="PANTHER" id="PTHR30615">
    <property type="entry name" value="UNCHARACTERIZED PROTEIN YJBQ-RELATED"/>
    <property type="match status" value="1"/>
</dbReference>
<dbReference type="InterPro" id="IPR001602">
    <property type="entry name" value="UPF0047_YjbQ-like"/>
</dbReference>
<dbReference type="SUPFAM" id="SSF111038">
    <property type="entry name" value="YjbQ-like"/>
    <property type="match status" value="1"/>
</dbReference>
<dbReference type="PANTHER" id="PTHR30615:SF8">
    <property type="entry name" value="UPF0047 PROTEIN C4A8.02C"/>
    <property type="match status" value="1"/>
</dbReference>
<dbReference type="InterPro" id="IPR035917">
    <property type="entry name" value="YjbQ-like_sf"/>
</dbReference>
<evidence type="ECO:0000313" key="2">
    <source>
        <dbReference type="EMBL" id="OGF13794.1"/>
    </source>
</evidence>
<dbReference type="EMBL" id="MFFM01000012">
    <property type="protein sequence ID" value="OGF13794.1"/>
    <property type="molecule type" value="Genomic_DNA"/>
</dbReference>
<protein>
    <recommendedName>
        <fullName evidence="4">Secondary thiamine-phosphate synthase enzyme</fullName>
    </recommendedName>
</protein>
<proteinExistence type="inferred from homology"/>
<name>A0A1F5RHI6_9BACT</name>
<evidence type="ECO:0000256" key="1">
    <source>
        <dbReference type="ARBA" id="ARBA00005534"/>
    </source>
</evidence>